<evidence type="ECO:0000313" key="2">
    <source>
        <dbReference type="Proteomes" id="UP000278149"/>
    </source>
</evidence>
<protein>
    <recommendedName>
        <fullName evidence="3">DUF5678 domain-containing protein</fullName>
    </recommendedName>
</protein>
<evidence type="ECO:0008006" key="3">
    <source>
        <dbReference type="Google" id="ProtNLM"/>
    </source>
</evidence>
<name>A0A429GAV9_9CREN</name>
<dbReference type="EMBL" id="RCOR01000001">
    <property type="protein sequence ID" value="RSN70924.1"/>
    <property type="molecule type" value="Genomic_DNA"/>
</dbReference>
<organism evidence="1 2">
    <name type="scientific">Candidatus Korarchaeum cryptofilum</name>
    <dbReference type="NCBI Taxonomy" id="498846"/>
    <lineage>
        <taxon>Archaea</taxon>
        <taxon>Thermoproteota</taxon>
        <taxon>Candidatus Korarchaeia</taxon>
        <taxon>Candidatus Korarchaeales</taxon>
        <taxon>Candidatus Korarchaeaceae</taxon>
        <taxon>Candidatus Korarchaeum</taxon>
    </lineage>
</organism>
<evidence type="ECO:0000313" key="1">
    <source>
        <dbReference type="EMBL" id="RSN70924.1"/>
    </source>
</evidence>
<gene>
    <name evidence="1" type="ORF">D9Q81_00130</name>
</gene>
<dbReference type="AlphaFoldDB" id="A0A429GAV9"/>
<proteinExistence type="predicted"/>
<sequence length="70" mass="8253">MSAVRDLLEYRRARLWFINNKERIRGSFSGKYVAILGERVIDNDSDKFLLIQRLWSRGVFPGPVLIERVD</sequence>
<comment type="caution">
    <text evidence="1">The sequence shown here is derived from an EMBL/GenBank/DDBJ whole genome shotgun (WGS) entry which is preliminary data.</text>
</comment>
<dbReference type="Proteomes" id="UP000278149">
    <property type="component" value="Unassembled WGS sequence"/>
</dbReference>
<accession>A0A429GAV9</accession>
<dbReference type="RefSeq" id="WP_125740299.1">
    <property type="nucleotide sequence ID" value="NZ_RCOR01000001.1"/>
</dbReference>
<reference evidence="1 2" key="1">
    <citation type="submission" date="2018-10" db="EMBL/GenBank/DDBJ databases">
        <title>Co-occurring genomic capacity for anaerobic methane metabolism and dissimilatory sulfite reduction discovered in the Korarchaeota.</title>
        <authorList>
            <person name="Mckay L.J."/>
            <person name="Dlakic M."/>
            <person name="Fields M.W."/>
            <person name="Delmont T.O."/>
            <person name="Eren A.M."/>
            <person name="Jay Z.J."/>
            <person name="Klingelsmith K.B."/>
            <person name="Rusch D.B."/>
            <person name="Inskeep W.P."/>
        </authorList>
    </citation>
    <scope>NUCLEOTIDE SEQUENCE [LARGE SCALE GENOMIC DNA]</scope>
    <source>
        <strain evidence="1 2">WS</strain>
    </source>
</reference>